<evidence type="ECO:0000313" key="4">
    <source>
        <dbReference type="Proteomes" id="UP001556692"/>
    </source>
</evidence>
<gene>
    <name evidence="3" type="ORF">ABGN05_28720</name>
</gene>
<sequence length="229" mass="23335">MRKQLLASTAAIMLATGVSQAQESGQFPANSPTAEQATQDGDQITNSTNENMDTGVAAGGATGAIAGAVVGGPVGAVVGGFAGAMLGAAASVPEPAVDYVVANPVEPVMIEGDLGEGTVIRSDAVLAPIPDYPEYAYVYVNGRPVIVRADSREVVYSPGYVIPPQTVTYVQENPVDPVAIGTVEVGTTVPADVQLVEIPMDPAYAYVYTDAGPVLVNQGSRTVVWVNGG</sequence>
<reference evidence="3 4" key="1">
    <citation type="submission" date="2024-05" db="EMBL/GenBank/DDBJ databases">
        <authorList>
            <person name="Jiang F."/>
        </authorList>
    </citation>
    <scope>NUCLEOTIDE SEQUENCE [LARGE SCALE GENOMIC DNA]</scope>
    <source>
        <strain evidence="3 4">LZ166</strain>
    </source>
</reference>
<organism evidence="3 4">
    <name type="scientific">Aquibium pacificus</name>
    <dbReference type="NCBI Taxonomy" id="3153579"/>
    <lineage>
        <taxon>Bacteria</taxon>
        <taxon>Pseudomonadati</taxon>
        <taxon>Pseudomonadota</taxon>
        <taxon>Alphaproteobacteria</taxon>
        <taxon>Hyphomicrobiales</taxon>
        <taxon>Phyllobacteriaceae</taxon>
        <taxon>Aquibium</taxon>
    </lineage>
</organism>
<feature type="compositionally biased region" description="Polar residues" evidence="1">
    <location>
        <begin position="23"/>
        <end position="52"/>
    </location>
</feature>
<keyword evidence="4" id="KW-1185">Reference proteome</keyword>
<evidence type="ECO:0000313" key="3">
    <source>
        <dbReference type="EMBL" id="MEX0409630.1"/>
    </source>
</evidence>
<feature type="region of interest" description="Disordered" evidence="1">
    <location>
        <begin position="23"/>
        <end position="55"/>
    </location>
</feature>
<feature type="chain" id="PRO_5046671912" evidence="2">
    <location>
        <begin position="22"/>
        <end position="229"/>
    </location>
</feature>
<dbReference type="Pfam" id="PF06823">
    <property type="entry name" value="DUF1236"/>
    <property type="match status" value="2"/>
</dbReference>
<dbReference type="InterPro" id="IPR009642">
    <property type="entry name" value="DUF1236"/>
</dbReference>
<keyword evidence="2" id="KW-0732">Signal</keyword>
<feature type="signal peptide" evidence="2">
    <location>
        <begin position="1"/>
        <end position="21"/>
    </location>
</feature>
<dbReference type="EMBL" id="JBDPGJ010000011">
    <property type="protein sequence ID" value="MEX0409630.1"/>
    <property type="molecule type" value="Genomic_DNA"/>
</dbReference>
<name>A0ABV3STI9_9HYPH</name>
<evidence type="ECO:0000256" key="1">
    <source>
        <dbReference type="SAM" id="MobiDB-lite"/>
    </source>
</evidence>
<proteinExistence type="predicted"/>
<protein>
    <submittedName>
        <fullName evidence="3">DUF1236 domain-containing protein</fullName>
    </submittedName>
</protein>
<accession>A0ABV3STI9</accession>
<dbReference type="RefSeq" id="WP_367957496.1">
    <property type="nucleotide sequence ID" value="NZ_JBDPGJ010000011.1"/>
</dbReference>
<comment type="caution">
    <text evidence="3">The sequence shown here is derived from an EMBL/GenBank/DDBJ whole genome shotgun (WGS) entry which is preliminary data.</text>
</comment>
<evidence type="ECO:0000256" key="2">
    <source>
        <dbReference type="SAM" id="SignalP"/>
    </source>
</evidence>
<dbReference type="Proteomes" id="UP001556692">
    <property type="component" value="Unassembled WGS sequence"/>
</dbReference>